<dbReference type="OrthoDB" id="10535732at2759"/>
<dbReference type="SUPFAM" id="SSF55486">
    <property type="entry name" value="Metalloproteases ('zincins'), catalytic domain"/>
    <property type="match status" value="1"/>
</dbReference>
<organism evidence="1 2">
    <name type="scientific">Haemaphysalis longicornis</name>
    <name type="common">Bush tick</name>
    <dbReference type="NCBI Taxonomy" id="44386"/>
    <lineage>
        <taxon>Eukaryota</taxon>
        <taxon>Metazoa</taxon>
        <taxon>Ecdysozoa</taxon>
        <taxon>Arthropoda</taxon>
        <taxon>Chelicerata</taxon>
        <taxon>Arachnida</taxon>
        <taxon>Acari</taxon>
        <taxon>Parasitiformes</taxon>
        <taxon>Ixodida</taxon>
        <taxon>Ixodoidea</taxon>
        <taxon>Ixodidae</taxon>
        <taxon>Haemaphysalinae</taxon>
        <taxon>Haemaphysalis</taxon>
    </lineage>
</organism>
<evidence type="ECO:0000313" key="1">
    <source>
        <dbReference type="EMBL" id="KAH9373347.1"/>
    </source>
</evidence>
<reference evidence="1 2" key="1">
    <citation type="journal article" date="2020" name="Cell">
        <title>Large-Scale Comparative Analyses of Tick Genomes Elucidate Their Genetic Diversity and Vector Capacities.</title>
        <authorList>
            <consortium name="Tick Genome and Microbiome Consortium (TIGMIC)"/>
            <person name="Jia N."/>
            <person name="Wang J."/>
            <person name="Shi W."/>
            <person name="Du L."/>
            <person name="Sun Y."/>
            <person name="Zhan W."/>
            <person name="Jiang J.F."/>
            <person name="Wang Q."/>
            <person name="Zhang B."/>
            <person name="Ji P."/>
            <person name="Bell-Sakyi L."/>
            <person name="Cui X.M."/>
            <person name="Yuan T.T."/>
            <person name="Jiang B.G."/>
            <person name="Yang W.F."/>
            <person name="Lam T.T."/>
            <person name="Chang Q.C."/>
            <person name="Ding S.J."/>
            <person name="Wang X.J."/>
            <person name="Zhu J.G."/>
            <person name="Ruan X.D."/>
            <person name="Zhao L."/>
            <person name="Wei J.T."/>
            <person name="Ye R.Z."/>
            <person name="Que T.C."/>
            <person name="Du C.H."/>
            <person name="Zhou Y.H."/>
            <person name="Cheng J.X."/>
            <person name="Dai P.F."/>
            <person name="Guo W.B."/>
            <person name="Han X.H."/>
            <person name="Huang E.J."/>
            <person name="Li L.F."/>
            <person name="Wei W."/>
            <person name="Gao Y.C."/>
            <person name="Liu J.Z."/>
            <person name="Shao H.Z."/>
            <person name="Wang X."/>
            <person name="Wang C.C."/>
            <person name="Yang T.C."/>
            <person name="Huo Q.B."/>
            <person name="Li W."/>
            <person name="Chen H.Y."/>
            <person name="Chen S.E."/>
            <person name="Zhou L.G."/>
            <person name="Ni X.B."/>
            <person name="Tian J.H."/>
            <person name="Sheng Y."/>
            <person name="Liu T."/>
            <person name="Pan Y.S."/>
            <person name="Xia L.Y."/>
            <person name="Li J."/>
            <person name="Zhao F."/>
            <person name="Cao W.C."/>
        </authorList>
    </citation>
    <scope>NUCLEOTIDE SEQUENCE [LARGE SCALE GENOMIC DNA]</scope>
    <source>
        <strain evidence="1">HaeL-2018</strain>
    </source>
</reference>
<dbReference type="GO" id="GO:0005886">
    <property type="term" value="C:plasma membrane"/>
    <property type="evidence" value="ECO:0007669"/>
    <property type="project" value="TreeGrafter"/>
</dbReference>
<accession>A0A9J6GDZ1</accession>
<gene>
    <name evidence="1" type="ORF">HPB48_018400</name>
</gene>
<dbReference type="PANTHER" id="PTHR11733">
    <property type="entry name" value="ZINC METALLOPROTEASE FAMILY M13 NEPRILYSIN-RELATED"/>
    <property type="match status" value="1"/>
</dbReference>
<dbReference type="EMBL" id="JABSTR010000006">
    <property type="protein sequence ID" value="KAH9373347.1"/>
    <property type="molecule type" value="Genomic_DNA"/>
</dbReference>
<comment type="caution">
    <text evidence="1">The sequence shown here is derived from an EMBL/GenBank/DDBJ whole genome shotgun (WGS) entry which is preliminary data.</text>
</comment>
<dbReference type="Gene3D" id="3.40.390.10">
    <property type="entry name" value="Collagenase (Catalytic Domain)"/>
    <property type="match status" value="1"/>
</dbReference>
<dbReference type="VEuPathDB" id="VectorBase:HLOH_041713"/>
<keyword evidence="2" id="KW-1185">Reference proteome</keyword>
<sequence>MKLAWPTPKTSPNVCQTYACRNYAGRLLASINKWVNPCHSFTHFVCDGWQKNHKLSVWEMQFGHDVLNRLTQTLLRIPVPATGQNEEQQAAALYRSCREVLLGKSDQLPAVKEALLDAGIVWPLPSRLADALHTLFYTSLKLGWDALLNVDVKLFRKVAYLALSPGKSLPSLPTQYSCPKGESARHRNYMYFNFLKNSFGANGTSDGVSYENVSAYDCDMMTKLLGSGPSF</sequence>
<dbReference type="GO" id="GO:0004222">
    <property type="term" value="F:metalloendopeptidase activity"/>
    <property type="evidence" value="ECO:0007669"/>
    <property type="project" value="InterPro"/>
</dbReference>
<dbReference type="InterPro" id="IPR042089">
    <property type="entry name" value="Peptidase_M13_dom_2"/>
</dbReference>
<name>A0A9J6GDZ1_HAELO</name>
<dbReference type="GO" id="GO:0016485">
    <property type="term" value="P:protein processing"/>
    <property type="evidence" value="ECO:0007669"/>
    <property type="project" value="TreeGrafter"/>
</dbReference>
<dbReference type="PROSITE" id="PS51885">
    <property type="entry name" value="NEPRILYSIN"/>
    <property type="match status" value="1"/>
</dbReference>
<protein>
    <submittedName>
        <fullName evidence="1">Uncharacterized protein</fullName>
    </submittedName>
</protein>
<dbReference type="PANTHER" id="PTHR11733:SF241">
    <property type="entry name" value="GH26575P-RELATED"/>
    <property type="match status" value="1"/>
</dbReference>
<dbReference type="InterPro" id="IPR000718">
    <property type="entry name" value="Peptidase_M13"/>
</dbReference>
<dbReference type="Proteomes" id="UP000821853">
    <property type="component" value="Chromosome 4"/>
</dbReference>
<proteinExistence type="predicted"/>
<dbReference type="InterPro" id="IPR024079">
    <property type="entry name" value="MetalloPept_cat_dom_sf"/>
</dbReference>
<dbReference type="Gene3D" id="1.10.1380.10">
    <property type="entry name" value="Neutral endopeptidase , domain2"/>
    <property type="match status" value="1"/>
</dbReference>
<evidence type="ECO:0000313" key="2">
    <source>
        <dbReference type="Proteomes" id="UP000821853"/>
    </source>
</evidence>
<dbReference type="AlphaFoldDB" id="A0A9J6GDZ1"/>